<dbReference type="Proteomes" id="UP000824120">
    <property type="component" value="Chromosome 2"/>
</dbReference>
<accession>A0A9J6A4X6</accession>
<keyword evidence="2" id="KW-1185">Reference proteome</keyword>
<proteinExistence type="predicted"/>
<feature type="non-terminal residue" evidence="1">
    <location>
        <position position="1"/>
    </location>
</feature>
<reference evidence="1 2" key="1">
    <citation type="submission" date="2020-09" db="EMBL/GenBank/DDBJ databases">
        <title>De no assembly of potato wild relative species, Solanum commersonii.</title>
        <authorList>
            <person name="Cho K."/>
        </authorList>
    </citation>
    <scope>NUCLEOTIDE SEQUENCE [LARGE SCALE GENOMIC DNA]</scope>
    <source>
        <strain evidence="1">LZ3.2</strain>
        <tissue evidence="1">Leaf</tissue>
    </source>
</reference>
<evidence type="ECO:0000313" key="2">
    <source>
        <dbReference type="Proteomes" id="UP000824120"/>
    </source>
</evidence>
<organism evidence="1 2">
    <name type="scientific">Solanum commersonii</name>
    <name type="common">Commerson's wild potato</name>
    <name type="synonym">Commerson's nightshade</name>
    <dbReference type="NCBI Taxonomy" id="4109"/>
    <lineage>
        <taxon>Eukaryota</taxon>
        <taxon>Viridiplantae</taxon>
        <taxon>Streptophyta</taxon>
        <taxon>Embryophyta</taxon>
        <taxon>Tracheophyta</taxon>
        <taxon>Spermatophyta</taxon>
        <taxon>Magnoliopsida</taxon>
        <taxon>eudicotyledons</taxon>
        <taxon>Gunneridae</taxon>
        <taxon>Pentapetalae</taxon>
        <taxon>asterids</taxon>
        <taxon>lamiids</taxon>
        <taxon>Solanales</taxon>
        <taxon>Solanaceae</taxon>
        <taxon>Solanoideae</taxon>
        <taxon>Solaneae</taxon>
        <taxon>Solanum</taxon>
    </lineage>
</organism>
<sequence length="84" mass="9385">WSSPNDSATRPLSVSSLFRSCPHHLHVLDHWVGFAVLEQRAGSVLLATRQVCLAKLRLQLLGSFQPFCSFLRLSIHAFAKVLNT</sequence>
<evidence type="ECO:0000313" key="1">
    <source>
        <dbReference type="EMBL" id="KAG5619678.1"/>
    </source>
</evidence>
<dbReference type="EMBL" id="JACXVP010000002">
    <property type="protein sequence ID" value="KAG5619678.1"/>
    <property type="molecule type" value="Genomic_DNA"/>
</dbReference>
<protein>
    <submittedName>
        <fullName evidence="1">Uncharacterized protein</fullName>
    </submittedName>
</protein>
<dbReference type="AlphaFoldDB" id="A0A9J6A4X6"/>
<gene>
    <name evidence="1" type="ORF">H5410_004896</name>
</gene>
<comment type="caution">
    <text evidence="1">The sequence shown here is derived from an EMBL/GenBank/DDBJ whole genome shotgun (WGS) entry which is preliminary data.</text>
</comment>
<name>A0A9J6A4X6_SOLCO</name>